<name>A0A537JKT2_9BACT</name>
<evidence type="ECO:0000313" key="2">
    <source>
        <dbReference type="EMBL" id="TMI84161.1"/>
    </source>
</evidence>
<dbReference type="Gene3D" id="3.40.190.10">
    <property type="entry name" value="Periplasmic binding protein-like II"/>
    <property type="match status" value="2"/>
</dbReference>
<dbReference type="EMBL" id="VBAO01000044">
    <property type="protein sequence ID" value="TMI84161.1"/>
    <property type="molecule type" value="Genomic_DNA"/>
</dbReference>
<dbReference type="AlphaFoldDB" id="A0A537JKT2"/>
<gene>
    <name evidence="2" type="ORF">E6H04_01710</name>
</gene>
<comment type="caution">
    <text evidence="2">The sequence shown here is derived from an EMBL/GenBank/DDBJ whole genome shotgun (WGS) entry which is preliminary data.</text>
</comment>
<dbReference type="SUPFAM" id="SSF53850">
    <property type="entry name" value="Periplasmic binding protein-like II"/>
    <property type="match status" value="1"/>
</dbReference>
<reference evidence="2 3" key="1">
    <citation type="journal article" date="2019" name="Nat. Microbiol.">
        <title>Mediterranean grassland soil C-N compound turnover is dependent on rainfall and depth, and is mediated by genomically divergent microorganisms.</title>
        <authorList>
            <person name="Diamond S."/>
            <person name="Andeer P.F."/>
            <person name="Li Z."/>
            <person name="Crits-Christoph A."/>
            <person name="Burstein D."/>
            <person name="Anantharaman K."/>
            <person name="Lane K.R."/>
            <person name="Thomas B.C."/>
            <person name="Pan C."/>
            <person name="Northen T.R."/>
            <person name="Banfield J.F."/>
        </authorList>
    </citation>
    <scope>NUCLEOTIDE SEQUENCE [LARGE SCALE GENOMIC DNA]</scope>
    <source>
        <strain evidence="2">NP_7</strain>
    </source>
</reference>
<evidence type="ECO:0000259" key="1">
    <source>
        <dbReference type="Pfam" id="PF09084"/>
    </source>
</evidence>
<dbReference type="InterPro" id="IPR015168">
    <property type="entry name" value="SsuA/THI5"/>
</dbReference>
<accession>A0A537JKT2</accession>
<feature type="domain" description="SsuA/THI5-like" evidence="1">
    <location>
        <begin position="51"/>
        <end position="136"/>
    </location>
</feature>
<evidence type="ECO:0000313" key="3">
    <source>
        <dbReference type="Proteomes" id="UP000320048"/>
    </source>
</evidence>
<dbReference type="Pfam" id="PF09084">
    <property type="entry name" value="NMT1"/>
    <property type="match status" value="1"/>
</dbReference>
<organism evidence="2 3">
    <name type="scientific">Candidatus Segetimicrobium genomatis</name>
    <dbReference type="NCBI Taxonomy" id="2569760"/>
    <lineage>
        <taxon>Bacteria</taxon>
        <taxon>Bacillati</taxon>
        <taxon>Candidatus Sysuimicrobiota</taxon>
        <taxon>Candidatus Sysuimicrobiia</taxon>
        <taxon>Candidatus Sysuimicrobiales</taxon>
        <taxon>Candidatus Segetimicrobiaceae</taxon>
        <taxon>Candidatus Segetimicrobium</taxon>
    </lineage>
</organism>
<sequence>MPLTLAIEAYDRTQALLDGRVSVRDVEPVVVGSGPRHERMLLERLYDAAELSMSSYVMARARGAPLIAIPVFPRRLFSPSCVYVRPGITQPADLVGGRIGVYSLQFTMSVVARGDLAHHFGVAAQDVTWVRAGRELVPHHSPLPVEERPGADLWRLLAEGGIDAVISPDVPQVFEEGRVGRLFAAFAAVERALWRKTHVYPIMHTVAIFEGRLSERPTLAQELYDAFGQAKALGMRQIRQPYATSLIWGRAALEEQEGLLRDPFPYDLGEENRRSLAQLMRYQIEQGLLDRVLPVDDLFGSVSA</sequence>
<proteinExistence type="predicted"/>
<dbReference type="Proteomes" id="UP000320048">
    <property type="component" value="Unassembled WGS sequence"/>
</dbReference>
<protein>
    <submittedName>
        <fullName evidence="2">ABC transporter substrate-binding protein</fullName>
    </submittedName>
</protein>